<dbReference type="Gene3D" id="3.40.50.10380">
    <property type="entry name" value="Malic enzyme, N-terminal domain"/>
    <property type="match status" value="1"/>
</dbReference>
<gene>
    <name evidence="11" type="ORF">AB675_2289</name>
</gene>
<dbReference type="VEuPathDB" id="FungiDB:AB675_2289"/>
<evidence type="ECO:0000256" key="2">
    <source>
        <dbReference type="ARBA" id="ARBA00008785"/>
    </source>
</evidence>
<dbReference type="InterPro" id="IPR046346">
    <property type="entry name" value="Aminoacid_DH-like_N_sf"/>
</dbReference>
<dbReference type="RefSeq" id="XP_018005270.1">
    <property type="nucleotide sequence ID" value="XM_018142247.1"/>
</dbReference>
<dbReference type="SUPFAM" id="SSF53223">
    <property type="entry name" value="Aminoacid dehydrogenase-like, N-terminal domain"/>
    <property type="match status" value="1"/>
</dbReference>
<dbReference type="SUPFAM" id="SSF51735">
    <property type="entry name" value="NAD(P)-binding Rossmann-fold domains"/>
    <property type="match status" value="1"/>
</dbReference>
<dbReference type="SMART" id="SM00919">
    <property type="entry name" value="Malic_M"/>
    <property type="match status" value="1"/>
</dbReference>
<feature type="active site" description="Proton acceptor" evidence="5">
    <location>
        <position position="137"/>
    </location>
</feature>
<dbReference type="InterPro" id="IPR001891">
    <property type="entry name" value="Malic_OxRdtase"/>
</dbReference>
<evidence type="ECO:0000256" key="6">
    <source>
        <dbReference type="PIRSR" id="PIRSR000106-2"/>
    </source>
</evidence>
<dbReference type="NCBIfam" id="NF010052">
    <property type="entry name" value="PRK13529.1"/>
    <property type="match status" value="1"/>
</dbReference>
<evidence type="ECO:0000256" key="3">
    <source>
        <dbReference type="ARBA" id="ARBA00022723"/>
    </source>
</evidence>
<feature type="binding site" evidence="6">
    <location>
        <position position="373"/>
    </location>
    <ligand>
        <name>(S)-malate</name>
        <dbReference type="ChEBI" id="CHEBI:15589"/>
    </ligand>
</feature>
<dbReference type="Pfam" id="PF03949">
    <property type="entry name" value="Malic_M"/>
    <property type="match status" value="1"/>
</dbReference>
<dbReference type="GO" id="GO:0051287">
    <property type="term" value="F:NAD binding"/>
    <property type="evidence" value="ECO:0007669"/>
    <property type="project" value="InterPro"/>
</dbReference>
<dbReference type="GO" id="GO:0004471">
    <property type="term" value="F:malate dehydrogenase (decarboxylating) (NAD+) activity"/>
    <property type="evidence" value="ECO:0007669"/>
    <property type="project" value="TreeGrafter"/>
</dbReference>
<evidence type="ECO:0000256" key="5">
    <source>
        <dbReference type="PIRSR" id="PIRSR000106-1"/>
    </source>
</evidence>
<dbReference type="PIRSF" id="PIRSF000106">
    <property type="entry name" value="ME"/>
    <property type="match status" value="1"/>
</dbReference>
<dbReference type="Proteomes" id="UP000038010">
    <property type="component" value="Unassembled WGS sequence"/>
</dbReference>
<dbReference type="AlphaFoldDB" id="A0A0N1P2C4"/>
<sequence>MTLAASSPPNVGNADVQERRCLSQLRSAESDLEKFIYLSSLRLRQPHLYYRLLVKHFVELAPLQYTPTVGEACLRWSEIYRQPEGLYISYERDRGSLRKLLQNWPQEKVAITVVTDGSRILGLGDIGVNGMGIPIGKLALYVACGGVDPRHVLPITVDLGTNNEDLRANEMYMGSRNPKPPRHDEEAFLDELMEALTGRWPGIVVQFEDWKNPWYTLEKYGPKYAMFNDDIQGTGAVIMAGIITAVRLSGLSVRDHRAVFFGAGSAAVGVAKQIVQYFMAQGLSEDEARGLFWLVDRHGLVTKDRGDDLPDHKRYFARDDNGGQQFARLEETAKHVKPTILVGLSGVHNAFHEDLLHNMSSWSKRPIIFPLSNPTSASECTFEQAINATEGRALFAAGSPFAAIKYHGDEYHPAQGNNMYVFPGLGQGAILSQSKHVTQNMVYAAGAAIPDVMLKEEVKAGLLYPELDRKREVGRFVTMRVIRAAQKDEVDRATDLRRMSDDELLDWISKKMYDPFRVDD</sequence>
<feature type="binding site" evidence="7">
    <location>
        <position position="209"/>
    </location>
    <ligand>
        <name>a divalent metal cation</name>
        <dbReference type="ChEBI" id="CHEBI:60240"/>
    </ligand>
</feature>
<comment type="caution">
    <text evidence="11">The sequence shown here is derived from an EMBL/GenBank/DDBJ whole genome shotgun (WGS) entry which is preliminary data.</text>
</comment>
<evidence type="ECO:0000313" key="11">
    <source>
        <dbReference type="EMBL" id="KPI45307.1"/>
    </source>
</evidence>
<dbReference type="CDD" id="cd05312">
    <property type="entry name" value="NAD_bind_1_malic_enz"/>
    <property type="match status" value="1"/>
</dbReference>
<feature type="binding site" evidence="7">
    <location>
        <position position="230"/>
    </location>
    <ligand>
        <name>a divalent metal cation</name>
        <dbReference type="ChEBI" id="CHEBI:60240"/>
    </ligand>
</feature>
<feature type="binding site" evidence="6">
    <location>
        <position position="119"/>
    </location>
    <ligand>
        <name>(S)-malate</name>
        <dbReference type="ChEBI" id="CHEBI:15589"/>
    </ligand>
</feature>
<evidence type="ECO:0000256" key="1">
    <source>
        <dbReference type="ARBA" id="ARBA00001936"/>
    </source>
</evidence>
<dbReference type="PANTHER" id="PTHR23406:SF32">
    <property type="entry name" value="NADP-DEPENDENT MALIC ENZYME"/>
    <property type="match status" value="1"/>
</dbReference>
<dbReference type="InterPro" id="IPR012302">
    <property type="entry name" value="Malic_NAD-bd"/>
</dbReference>
<dbReference type="EMBL" id="LFJN01000002">
    <property type="protein sequence ID" value="KPI45307.1"/>
    <property type="molecule type" value="Genomic_DNA"/>
</dbReference>
<feature type="domain" description="Malic enzyme N-terminal" evidence="10">
    <location>
        <begin position="42"/>
        <end position="221"/>
    </location>
</feature>
<dbReference type="InterPro" id="IPR037062">
    <property type="entry name" value="Malic_N_dom_sf"/>
</dbReference>
<dbReference type="STRING" id="1664694.A0A0N1P2C4"/>
<dbReference type="GO" id="GO:0005739">
    <property type="term" value="C:mitochondrion"/>
    <property type="evidence" value="ECO:0007669"/>
    <property type="project" value="TreeGrafter"/>
</dbReference>
<dbReference type="SMART" id="SM01274">
    <property type="entry name" value="malic"/>
    <property type="match status" value="1"/>
</dbReference>
<feature type="domain" description="Malic enzyme NAD-binding" evidence="9">
    <location>
        <begin position="231"/>
        <end position="486"/>
    </location>
</feature>
<dbReference type="PRINTS" id="PR00072">
    <property type="entry name" value="MALOXRDTASE"/>
</dbReference>
<dbReference type="Pfam" id="PF00390">
    <property type="entry name" value="malic"/>
    <property type="match status" value="1"/>
</dbReference>
<dbReference type="GeneID" id="28734127"/>
<keyword evidence="3 7" id="KW-0479">Metal-binding</keyword>
<keyword evidence="12" id="KW-1185">Reference proteome</keyword>
<feature type="active site" description="Proton donor" evidence="5">
    <location>
        <position position="65"/>
    </location>
</feature>
<evidence type="ECO:0000313" key="12">
    <source>
        <dbReference type="Proteomes" id="UP000038010"/>
    </source>
</evidence>
<evidence type="ECO:0000256" key="4">
    <source>
        <dbReference type="ARBA" id="ARBA00023002"/>
    </source>
</evidence>
<name>A0A0N1P2C4_9EURO</name>
<dbReference type="InterPro" id="IPR015884">
    <property type="entry name" value="Malic_enzyme_CS"/>
</dbReference>
<dbReference type="InterPro" id="IPR036291">
    <property type="entry name" value="NAD(P)-bd_dom_sf"/>
</dbReference>
<dbReference type="PANTHER" id="PTHR23406">
    <property type="entry name" value="MALIC ENZYME-RELATED"/>
    <property type="match status" value="1"/>
</dbReference>
<dbReference type="OrthoDB" id="5365701at2759"/>
<dbReference type="GO" id="GO:0006108">
    <property type="term" value="P:malate metabolic process"/>
    <property type="evidence" value="ECO:0007669"/>
    <property type="project" value="TreeGrafter"/>
</dbReference>
<comment type="cofactor">
    <cofactor evidence="7">
        <name>Mg(2+)</name>
        <dbReference type="ChEBI" id="CHEBI:18420"/>
    </cofactor>
    <cofactor evidence="7">
        <name>Mn(2+)</name>
        <dbReference type="ChEBI" id="CHEBI:29035"/>
    </cofactor>
    <text evidence="7">Divalent metal cations. Prefers magnesium or manganese.</text>
</comment>
<reference evidence="11 12" key="1">
    <citation type="submission" date="2015-06" db="EMBL/GenBank/DDBJ databases">
        <title>Draft genome of the ant-associated black yeast Phialophora attae CBS 131958.</title>
        <authorList>
            <person name="Moreno L.F."/>
            <person name="Stielow B.J."/>
            <person name="de Hoog S."/>
            <person name="Vicente V.A."/>
            <person name="Weiss V.A."/>
            <person name="de Vries M."/>
            <person name="Cruz L.M."/>
            <person name="Souza E.M."/>
        </authorList>
    </citation>
    <scope>NUCLEOTIDE SEQUENCE [LARGE SCALE GENOMIC DNA]</scope>
    <source>
        <strain evidence="11 12">CBS 131958</strain>
    </source>
</reference>
<protein>
    <recommendedName>
        <fullName evidence="8">Malic enzyme</fullName>
    </recommendedName>
</protein>
<evidence type="ECO:0000256" key="7">
    <source>
        <dbReference type="PIRSR" id="PIRSR000106-3"/>
    </source>
</evidence>
<comment type="cofactor">
    <cofactor evidence="1">
        <name>Mn(2+)</name>
        <dbReference type="ChEBI" id="CHEBI:29035"/>
    </cofactor>
</comment>
<keyword evidence="4 8" id="KW-0560">Oxidoreductase</keyword>
<accession>A0A0N1P2C4</accession>
<organism evidence="11 12">
    <name type="scientific">Cyphellophora attinorum</name>
    <dbReference type="NCBI Taxonomy" id="1664694"/>
    <lineage>
        <taxon>Eukaryota</taxon>
        <taxon>Fungi</taxon>
        <taxon>Dikarya</taxon>
        <taxon>Ascomycota</taxon>
        <taxon>Pezizomycotina</taxon>
        <taxon>Eurotiomycetes</taxon>
        <taxon>Chaetothyriomycetidae</taxon>
        <taxon>Chaetothyriales</taxon>
        <taxon>Cyphellophoraceae</taxon>
        <taxon>Cyphellophora</taxon>
    </lineage>
</organism>
<dbReference type="PROSITE" id="PS00331">
    <property type="entry name" value="MALIC_ENZYMES"/>
    <property type="match status" value="1"/>
</dbReference>
<dbReference type="Gene3D" id="3.40.50.720">
    <property type="entry name" value="NAD(P)-binding Rossmann-like Domain"/>
    <property type="match status" value="1"/>
</dbReference>
<dbReference type="InterPro" id="IPR012301">
    <property type="entry name" value="Malic_N_dom"/>
</dbReference>
<evidence type="ECO:0000259" key="9">
    <source>
        <dbReference type="SMART" id="SM00919"/>
    </source>
</evidence>
<dbReference type="GO" id="GO:0046872">
    <property type="term" value="F:metal ion binding"/>
    <property type="evidence" value="ECO:0007669"/>
    <property type="project" value="UniProtKB-KW"/>
</dbReference>
<evidence type="ECO:0000256" key="8">
    <source>
        <dbReference type="RuleBase" id="RU003426"/>
    </source>
</evidence>
<dbReference type="FunFam" id="3.40.50.720:FF:000182">
    <property type="entry name" value="NAD-dependent malic enzyme"/>
    <property type="match status" value="1"/>
</dbReference>
<feature type="binding site" evidence="7">
    <location>
        <position position="208"/>
    </location>
    <ligand>
        <name>a divalent metal cation</name>
        <dbReference type="ChEBI" id="CHEBI:60240"/>
    </ligand>
</feature>
<proteinExistence type="inferred from homology"/>
<comment type="similarity">
    <text evidence="2 8">Belongs to the malic enzymes family.</text>
</comment>
<feature type="binding site" evidence="6">
    <location>
        <position position="417"/>
    </location>
    <ligand>
        <name>(S)-malate</name>
        <dbReference type="ChEBI" id="CHEBI:15589"/>
    </ligand>
</feature>
<evidence type="ECO:0000259" key="10">
    <source>
        <dbReference type="SMART" id="SM01274"/>
    </source>
</evidence>